<accession>A0A7G7MM98</accession>
<evidence type="ECO:0000313" key="3">
    <source>
        <dbReference type="Proteomes" id="UP000515728"/>
    </source>
</evidence>
<sequence length="137" mass="15074">MSDIYYTSDGSIVELTDADGDGYQETTLVDQNADGVVDVELVDRDGDGYDDYAGFDNTPEDHRFQADVIAYDTAEEGGRDHRTDVVYDDRDFDGTFTGPDDTASHNYTGPVANANPYASPYGDDDVQATVNEVYDQR</sequence>
<reference evidence="2 3" key="1">
    <citation type="submission" date="2020-08" db="EMBL/GenBank/DDBJ databases">
        <authorList>
            <person name="Mo P."/>
        </authorList>
    </citation>
    <scope>NUCLEOTIDE SEQUENCE [LARGE SCALE GENOMIC DNA]</scope>
    <source>
        <strain evidence="2 3">CGMCC 4.1532</strain>
    </source>
</reference>
<gene>
    <name evidence="2" type="ORF">H6H00_08340</name>
</gene>
<feature type="region of interest" description="Disordered" evidence="1">
    <location>
        <begin position="91"/>
        <end position="137"/>
    </location>
</feature>
<dbReference type="KEGG" id="ppel:H6H00_08340"/>
<keyword evidence="3" id="KW-1185">Reference proteome</keyword>
<dbReference type="EMBL" id="CP060131">
    <property type="protein sequence ID" value="QNG53909.1"/>
    <property type="molecule type" value="Genomic_DNA"/>
</dbReference>
<dbReference type="RefSeq" id="WP_185720734.1">
    <property type="nucleotide sequence ID" value="NZ_BAAAWI010000001.1"/>
</dbReference>
<dbReference type="Proteomes" id="UP000515728">
    <property type="component" value="Chromosome"/>
</dbReference>
<organism evidence="2 3">
    <name type="scientific">Pseudonocardia petroleophila</name>
    <dbReference type="NCBI Taxonomy" id="37331"/>
    <lineage>
        <taxon>Bacteria</taxon>
        <taxon>Bacillati</taxon>
        <taxon>Actinomycetota</taxon>
        <taxon>Actinomycetes</taxon>
        <taxon>Pseudonocardiales</taxon>
        <taxon>Pseudonocardiaceae</taxon>
        <taxon>Pseudonocardia</taxon>
    </lineage>
</organism>
<evidence type="ECO:0000256" key="1">
    <source>
        <dbReference type="SAM" id="MobiDB-lite"/>
    </source>
</evidence>
<proteinExistence type="predicted"/>
<evidence type="ECO:0000313" key="2">
    <source>
        <dbReference type="EMBL" id="QNG53909.1"/>
    </source>
</evidence>
<protein>
    <recommendedName>
        <fullName evidence="4">Heat shock protein beta</fullName>
    </recommendedName>
</protein>
<name>A0A7G7MM98_9PSEU</name>
<evidence type="ECO:0008006" key="4">
    <source>
        <dbReference type="Google" id="ProtNLM"/>
    </source>
</evidence>
<dbReference type="AlphaFoldDB" id="A0A7G7MM98"/>